<gene>
    <name evidence="4" type="ORF">FPE_LOCUS23654</name>
</gene>
<dbReference type="Pfam" id="PF08392">
    <property type="entry name" value="FAE1_CUT1_RppA"/>
    <property type="match status" value="2"/>
</dbReference>
<evidence type="ECO:0000256" key="1">
    <source>
        <dbReference type="ARBA" id="ARBA00023315"/>
    </source>
</evidence>
<evidence type="ECO:0000259" key="3">
    <source>
        <dbReference type="Pfam" id="PF08392"/>
    </source>
</evidence>
<dbReference type="Proteomes" id="UP000834106">
    <property type="component" value="Chromosome 14"/>
</dbReference>
<dbReference type="InterPro" id="IPR013601">
    <property type="entry name" value="FAE1_typ3_polyketide_synth"/>
</dbReference>
<comment type="catalytic activity">
    <reaction evidence="2">
        <text>a very-long-chain acyl-CoA + malonyl-CoA + H(+) = a very-long-chain 3-oxoacyl-CoA + CO2 + CoA</text>
        <dbReference type="Rhea" id="RHEA:32727"/>
        <dbReference type="ChEBI" id="CHEBI:15378"/>
        <dbReference type="ChEBI" id="CHEBI:16526"/>
        <dbReference type="ChEBI" id="CHEBI:57287"/>
        <dbReference type="ChEBI" id="CHEBI:57384"/>
        <dbReference type="ChEBI" id="CHEBI:90725"/>
        <dbReference type="ChEBI" id="CHEBI:90736"/>
        <dbReference type="EC" id="2.3.1.199"/>
    </reaction>
</comment>
<dbReference type="InterPro" id="IPR012392">
    <property type="entry name" value="3-ktacl-CoA_syn"/>
</dbReference>
<sequence length="143" mass="16137">MALVSSEVLSQNWYTGKDRSMLPTNYSEWGSAAILMTSRDQEKEESAEADNENNVGVSISKNTTNVAEALKANMVLLCPMVLPLTEQFRYGLSLVLQKMKILDKKSIYIPDFRKGFEHSCTQISKMTLHRFGNTSSSTWYEPS</sequence>
<dbReference type="PANTHER" id="PTHR31561">
    <property type="entry name" value="3-KETOACYL-COA SYNTHASE"/>
    <property type="match status" value="1"/>
</dbReference>
<dbReference type="GO" id="GO:0009922">
    <property type="term" value="F:fatty acid elongase activity"/>
    <property type="evidence" value="ECO:0007669"/>
    <property type="project" value="UniProtKB-EC"/>
</dbReference>
<reference evidence="4" key="1">
    <citation type="submission" date="2023-05" db="EMBL/GenBank/DDBJ databases">
        <authorList>
            <person name="Huff M."/>
        </authorList>
    </citation>
    <scope>NUCLEOTIDE SEQUENCE</scope>
</reference>
<dbReference type="GO" id="GO:0006633">
    <property type="term" value="P:fatty acid biosynthetic process"/>
    <property type="evidence" value="ECO:0007669"/>
    <property type="project" value="InterPro"/>
</dbReference>
<keyword evidence="1" id="KW-0808">Transferase</keyword>
<evidence type="ECO:0000313" key="5">
    <source>
        <dbReference type="Proteomes" id="UP000834106"/>
    </source>
</evidence>
<dbReference type="AlphaFoldDB" id="A0AAD1ZVE8"/>
<evidence type="ECO:0000313" key="4">
    <source>
        <dbReference type="EMBL" id="CAI9776224.1"/>
    </source>
</evidence>
<dbReference type="GO" id="GO:0016020">
    <property type="term" value="C:membrane"/>
    <property type="evidence" value="ECO:0007669"/>
    <property type="project" value="InterPro"/>
</dbReference>
<accession>A0AAD1ZVE8</accession>
<proteinExistence type="predicted"/>
<feature type="domain" description="FAE" evidence="3">
    <location>
        <begin position="48"/>
        <end position="98"/>
    </location>
</feature>
<feature type="domain" description="FAE" evidence="3">
    <location>
        <begin position="3"/>
        <end position="46"/>
    </location>
</feature>
<protein>
    <recommendedName>
        <fullName evidence="3">FAE domain-containing protein</fullName>
    </recommendedName>
</protein>
<organism evidence="4 5">
    <name type="scientific">Fraxinus pennsylvanica</name>
    <dbReference type="NCBI Taxonomy" id="56036"/>
    <lineage>
        <taxon>Eukaryota</taxon>
        <taxon>Viridiplantae</taxon>
        <taxon>Streptophyta</taxon>
        <taxon>Embryophyta</taxon>
        <taxon>Tracheophyta</taxon>
        <taxon>Spermatophyta</taxon>
        <taxon>Magnoliopsida</taxon>
        <taxon>eudicotyledons</taxon>
        <taxon>Gunneridae</taxon>
        <taxon>Pentapetalae</taxon>
        <taxon>asterids</taxon>
        <taxon>lamiids</taxon>
        <taxon>Lamiales</taxon>
        <taxon>Oleaceae</taxon>
        <taxon>Oleeae</taxon>
        <taxon>Fraxinus</taxon>
    </lineage>
</organism>
<keyword evidence="5" id="KW-1185">Reference proteome</keyword>
<evidence type="ECO:0000256" key="2">
    <source>
        <dbReference type="ARBA" id="ARBA00047375"/>
    </source>
</evidence>
<dbReference type="EMBL" id="OU503049">
    <property type="protein sequence ID" value="CAI9776224.1"/>
    <property type="molecule type" value="Genomic_DNA"/>
</dbReference>
<keyword evidence="1" id="KW-0012">Acyltransferase</keyword>
<name>A0AAD1ZVE8_9LAMI</name>